<evidence type="ECO:0000256" key="1">
    <source>
        <dbReference type="SAM" id="SignalP"/>
    </source>
</evidence>
<feature type="signal peptide" evidence="1">
    <location>
        <begin position="1"/>
        <end position="41"/>
    </location>
</feature>
<dbReference type="Proteomes" id="UP000218965">
    <property type="component" value="Chromosome"/>
</dbReference>
<protein>
    <submittedName>
        <fullName evidence="2">Uncharacterized protein</fullName>
    </submittedName>
</protein>
<evidence type="ECO:0000313" key="3">
    <source>
        <dbReference type="Proteomes" id="UP000218965"/>
    </source>
</evidence>
<gene>
    <name evidence="2" type="ORF">MalAC0309_2064</name>
</gene>
<name>A0A0U5BWQ5_9MICO</name>
<reference evidence="2 3" key="2">
    <citation type="submission" date="2016-01" db="EMBL/GenBank/DDBJ databases">
        <title>Microcella alkaliphila JAM AC0309 whole genome shotgun sequence.</title>
        <authorList>
            <person name="Kurata A."/>
            <person name="Hirose Y."/>
            <person name="Kishimoto N."/>
            <person name="Kobayashi T."/>
        </authorList>
    </citation>
    <scope>NUCLEOTIDE SEQUENCE [LARGE SCALE GENOMIC DNA]</scope>
    <source>
        <strain evidence="2 3">JAM AC0309</strain>
    </source>
</reference>
<reference evidence="3" key="1">
    <citation type="submission" date="2015-12" db="EMBL/GenBank/DDBJ databases">
        <authorList>
            <person name="Shamseldin A."/>
            <person name="Moawad H."/>
            <person name="Abd El-Rahim W.M."/>
            <person name="Sadowsky M.J."/>
        </authorList>
    </citation>
    <scope>NUCLEOTIDE SEQUENCE [LARGE SCALE GENOMIC DNA]</scope>
    <source>
        <strain evidence="3">JAM AC0309</strain>
    </source>
</reference>
<dbReference type="AlphaFoldDB" id="A0A0U5BWQ5"/>
<sequence>MTTMSIPVVPRIARRRPVVRRLALAAGVALIAWAKMPSAHATHEQQALRLRAETDRRRAAEGFRFGIAQ</sequence>
<evidence type="ECO:0000313" key="2">
    <source>
        <dbReference type="EMBL" id="BAU32909.1"/>
    </source>
</evidence>
<dbReference type="EMBL" id="AP017315">
    <property type="protein sequence ID" value="BAU32909.1"/>
    <property type="molecule type" value="Genomic_DNA"/>
</dbReference>
<accession>A0A0U5BWQ5</accession>
<feature type="chain" id="PRO_5006855473" evidence="1">
    <location>
        <begin position="42"/>
        <end position="69"/>
    </location>
</feature>
<proteinExistence type="predicted"/>
<organism evidence="2 3">
    <name type="scientific">Microcella alkaliphila</name>
    <dbReference type="NCBI Taxonomy" id="279828"/>
    <lineage>
        <taxon>Bacteria</taxon>
        <taxon>Bacillati</taxon>
        <taxon>Actinomycetota</taxon>
        <taxon>Actinomycetes</taxon>
        <taxon>Micrococcales</taxon>
        <taxon>Microbacteriaceae</taxon>
        <taxon>Microcella</taxon>
    </lineage>
</organism>
<dbReference type="KEGG" id="malk:MalAC0309_2064"/>
<keyword evidence="1" id="KW-0732">Signal</keyword>